<evidence type="ECO:0000313" key="1">
    <source>
        <dbReference type="EMBL" id="KAK8221917.1"/>
    </source>
</evidence>
<comment type="caution">
    <text evidence="1">The sequence shown here is derived from an EMBL/GenBank/DDBJ whole genome shotgun (WGS) entry which is preliminary data.</text>
</comment>
<dbReference type="EMBL" id="JAMKPW020000001">
    <property type="protein sequence ID" value="KAK8221917.1"/>
    <property type="molecule type" value="Genomic_DNA"/>
</dbReference>
<accession>A0ACC3SQY5</accession>
<gene>
    <name evidence="1" type="ORF">M8818_000082</name>
</gene>
<protein>
    <submittedName>
        <fullName evidence="1">Uncharacterized protein</fullName>
    </submittedName>
</protein>
<evidence type="ECO:0000313" key="2">
    <source>
        <dbReference type="Proteomes" id="UP001320706"/>
    </source>
</evidence>
<sequence length="463" mass="51442">MPPVRTLSATKPMKTERTHEENQERSLEARVESARRASEIHKRRTGRSLRVTEQDVVNEEMYEEEDDDLPMQYRRLTAHLQTTNVDFDRRLAAYLTNHVAMRTALGQAVSNTWDHQAQQQQQYSNAPQFANTMQQYSQGPFPNPMLPPQMLNRSPQSYRQSPYPVQSPHMFHANVQHNRSASVASPHELHGYSSYPQHSPVEPLKQENRRMSLPVQTSQVKHERQITPVTPQSLVSPTQQSPTISRTSSSSNIANLKYEAAQQGFFGSNSKPTSPTGEMTPQQSTPMPQQHPSTTPGGFDPSVFNMPQAFSTALPAESQQLLGPALDPNDPFTSLLMQGHNDQSMHQPFYSYNPNGAMKQQKNFNPYEGMNQTLAPGVLDTSMANPMGAYNTPSSAADSVMTPFTPAGYGMAFDNAFNEPFKPSFNPVDGASNTGDITPSGEWADFIDGNAWEQPSSQPTVAA</sequence>
<reference evidence="1" key="1">
    <citation type="submission" date="2024-02" db="EMBL/GenBank/DDBJ databases">
        <title>Metagenome Assembled Genome of Zalaria obscura JY119.</title>
        <authorList>
            <person name="Vighnesh L."/>
            <person name="Jagadeeshwari U."/>
            <person name="Venkata Ramana C."/>
            <person name="Sasikala C."/>
        </authorList>
    </citation>
    <scope>NUCLEOTIDE SEQUENCE</scope>
    <source>
        <strain evidence="1">JY119</strain>
    </source>
</reference>
<organism evidence="1 2">
    <name type="scientific">Zalaria obscura</name>
    <dbReference type="NCBI Taxonomy" id="2024903"/>
    <lineage>
        <taxon>Eukaryota</taxon>
        <taxon>Fungi</taxon>
        <taxon>Dikarya</taxon>
        <taxon>Ascomycota</taxon>
        <taxon>Pezizomycotina</taxon>
        <taxon>Dothideomycetes</taxon>
        <taxon>Dothideomycetidae</taxon>
        <taxon>Dothideales</taxon>
        <taxon>Zalariaceae</taxon>
        <taxon>Zalaria</taxon>
    </lineage>
</organism>
<keyword evidence="2" id="KW-1185">Reference proteome</keyword>
<dbReference type="Proteomes" id="UP001320706">
    <property type="component" value="Unassembled WGS sequence"/>
</dbReference>
<proteinExistence type="predicted"/>
<name>A0ACC3SQY5_9PEZI</name>